<evidence type="ECO:0000313" key="2">
    <source>
        <dbReference type="Proteomes" id="UP000800200"/>
    </source>
</evidence>
<sequence>MSSHIIPIFSLYERKRMGAKTYRIGNIVRKERHILADDKYITKQNREAYETEANVYLILGKITYLSPTISLPSLRQCRTCPPLIPKSKLTSPMTNFQICSFLRLL</sequence>
<proteinExistence type="predicted"/>
<keyword evidence="2" id="KW-1185">Reference proteome</keyword>
<dbReference type="OrthoDB" id="1668230at2759"/>
<name>A0A6A6E8B5_9PEZI</name>
<gene>
    <name evidence="1" type="ORF">K469DRAFT_153778</name>
</gene>
<dbReference type="EMBL" id="ML994631">
    <property type="protein sequence ID" value="KAF2186086.1"/>
    <property type="molecule type" value="Genomic_DNA"/>
</dbReference>
<reference evidence="1" key="1">
    <citation type="journal article" date="2020" name="Stud. Mycol.">
        <title>101 Dothideomycetes genomes: a test case for predicting lifestyles and emergence of pathogens.</title>
        <authorList>
            <person name="Haridas S."/>
            <person name="Albert R."/>
            <person name="Binder M."/>
            <person name="Bloem J."/>
            <person name="Labutti K."/>
            <person name="Salamov A."/>
            <person name="Andreopoulos B."/>
            <person name="Baker S."/>
            <person name="Barry K."/>
            <person name="Bills G."/>
            <person name="Bluhm B."/>
            <person name="Cannon C."/>
            <person name="Castanera R."/>
            <person name="Culley D."/>
            <person name="Daum C."/>
            <person name="Ezra D."/>
            <person name="Gonzalez J."/>
            <person name="Henrissat B."/>
            <person name="Kuo A."/>
            <person name="Liang C."/>
            <person name="Lipzen A."/>
            <person name="Lutzoni F."/>
            <person name="Magnuson J."/>
            <person name="Mondo S."/>
            <person name="Nolan M."/>
            <person name="Ohm R."/>
            <person name="Pangilinan J."/>
            <person name="Park H.-J."/>
            <person name="Ramirez L."/>
            <person name="Alfaro M."/>
            <person name="Sun H."/>
            <person name="Tritt A."/>
            <person name="Yoshinaga Y."/>
            <person name="Zwiers L.-H."/>
            <person name="Turgeon B."/>
            <person name="Goodwin S."/>
            <person name="Spatafora J."/>
            <person name="Crous P."/>
            <person name="Grigoriev I."/>
        </authorList>
    </citation>
    <scope>NUCLEOTIDE SEQUENCE</scope>
    <source>
        <strain evidence="1">CBS 207.26</strain>
    </source>
</reference>
<evidence type="ECO:0000313" key="1">
    <source>
        <dbReference type="EMBL" id="KAF2186086.1"/>
    </source>
</evidence>
<accession>A0A6A6E8B5</accession>
<dbReference type="Proteomes" id="UP000800200">
    <property type="component" value="Unassembled WGS sequence"/>
</dbReference>
<organism evidence="1 2">
    <name type="scientific">Zopfia rhizophila CBS 207.26</name>
    <dbReference type="NCBI Taxonomy" id="1314779"/>
    <lineage>
        <taxon>Eukaryota</taxon>
        <taxon>Fungi</taxon>
        <taxon>Dikarya</taxon>
        <taxon>Ascomycota</taxon>
        <taxon>Pezizomycotina</taxon>
        <taxon>Dothideomycetes</taxon>
        <taxon>Dothideomycetes incertae sedis</taxon>
        <taxon>Zopfiaceae</taxon>
        <taxon>Zopfia</taxon>
    </lineage>
</organism>
<dbReference type="AlphaFoldDB" id="A0A6A6E8B5"/>
<protein>
    <submittedName>
        <fullName evidence="1">Uncharacterized protein</fullName>
    </submittedName>
</protein>